<accession>A0ABT6N962</accession>
<dbReference type="Gene3D" id="3.40.1350.10">
    <property type="match status" value="1"/>
</dbReference>
<sequence length="241" mass="27254">MKNTGKDYEKLIQRIYQQILDIDGHNIEVQHNVSIPGRIEGIEYQVDVFYEFYIGDIHHRVIIECKDHKEAIKLNVVEAFKTRLNEIGNCTGILIAKSGFQKGAKLFADANGIMLLVGTETNLSLKVILKSIEKLLPDEKVIGQPFWTIMEEKDGKVTGTYCSYGDEGKHIILFDSKLMATEFLNKRGTKGVVRGVSQMHLRGIIAMAKLGMCKLGIMYIFKPGSLYELEPDRIEEAFLVI</sequence>
<keyword evidence="2" id="KW-0255">Endonuclease</keyword>
<keyword evidence="2" id="KW-0540">Nuclease</keyword>
<gene>
    <name evidence="2" type="ORF">QE109_02290</name>
</gene>
<evidence type="ECO:0000313" key="3">
    <source>
        <dbReference type="Proteomes" id="UP001158045"/>
    </source>
</evidence>
<dbReference type="EMBL" id="JARYZI010000001">
    <property type="protein sequence ID" value="MDH8676956.1"/>
    <property type="molecule type" value="Genomic_DNA"/>
</dbReference>
<dbReference type="Pfam" id="PF04471">
    <property type="entry name" value="Mrr_cat"/>
    <property type="match status" value="1"/>
</dbReference>
<proteinExistence type="predicted"/>
<evidence type="ECO:0000313" key="2">
    <source>
        <dbReference type="EMBL" id="MDH8676956.1"/>
    </source>
</evidence>
<dbReference type="InterPro" id="IPR011856">
    <property type="entry name" value="tRNA_endonuc-like_dom_sf"/>
</dbReference>
<organism evidence="2 3">
    <name type="scientific">Fusibacter bizertensis</name>
    <dbReference type="NCBI Taxonomy" id="1488331"/>
    <lineage>
        <taxon>Bacteria</taxon>
        <taxon>Bacillati</taxon>
        <taxon>Bacillota</taxon>
        <taxon>Clostridia</taxon>
        <taxon>Eubacteriales</taxon>
        <taxon>Eubacteriales Family XII. Incertae Sedis</taxon>
        <taxon>Fusibacter</taxon>
    </lineage>
</organism>
<evidence type="ECO:0000259" key="1">
    <source>
        <dbReference type="Pfam" id="PF04471"/>
    </source>
</evidence>
<keyword evidence="3" id="KW-1185">Reference proteome</keyword>
<keyword evidence="2" id="KW-0378">Hydrolase</keyword>
<protein>
    <submittedName>
        <fullName evidence="2">Restriction endonuclease</fullName>
        <ecNumber evidence="2">3.1.21.-</ecNumber>
    </submittedName>
</protein>
<comment type="caution">
    <text evidence="2">The sequence shown here is derived from an EMBL/GenBank/DDBJ whole genome shotgun (WGS) entry which is preliminary data.</text>
</comment>
<dbReference type="SUPFAM" id="SSF52980">
    <property type="entry name" value="Restriction endonuclease-like"/>
    <property type="match status" value="1"/>
</dbReference>
<dbReference type="GO" id="GO:0004519">
    <property type="term" value="F:endonuclease activity"/>
    <property type="evidence" value="ECO:0007669"/>
    <property type="project" value="UniProtKB-KW"/>
</dbReference>
<feature type="domain" description="Restriction endonuclease type IV Mrr" evidence="1">
    <location>
        <begin position="44"/>
        <end position="120"/>
    </location>
</feature>
<reference evidence="2 3" key="1">
    <citation type="submission" date="2023-04" db="EMBL/GenBank/DDBJ databases">
        <title>Fusibacter bizertensis strain WBS, isolated from littoral bottom sediments of the Arctic seas - biochemical and genomic analysis.</title>
        <authorList>
            <person name="Brioukhanov A.L."/>
        </authorList>
    </citation>
    <scope>NUCLEOTIDE SEQUENCE [LARGE SCALE GENOMIC DNA]</scope>
    <source>
        <strain evidence="2 3">WBS</strain>
    </source>
</reference>
<dbReference type="RefSeq" id="WP_281092756.1">
    <property type="nucleotide sequence ID" value="NZ_JARYZI010000001.1"/>
</dbReference>
<name>A0ABT6N962_9FIRM</name>
<dbReference type="InterPro" id="IPR011335">
    <property type="entry name" value="Restrct_endonuc-II-like"/>
</dbReference>
<dbReference type="GO" id="GO:0016787">
    <property type="term" value="F:hydrolase activity"/>
    <property type="evidence" value="ECO:0007669"/>
    <property type="project" value="UniProtKB-KW"/>
</dbReference>
<dbReference type="InterPro" id="IPR007560">
    <property type="entry name" value="Restrct_endonuc_IV_Mrr"/>
</dbReference>
<dbReference type="Proteomes" id="UP001158045">
    <property type="component" value="Unassembled WGS sequence"/>
</dbReference>
<dbReference type="EC" id="3.1.21.-" evidence="2"/>